<dbReference type="GO" id="GO:0005886">
    <property type="term" value="C:plasma membrane"/>
    <property type="evidence" value="ECO:0007669"/>
    <property type="project" value="TreeGrafter"/>
</dbReference>
<feature type="transmembrane region" description="Helical" evidence="7">
    <location>
        <begin position="75"/>
        <end position="97"/>
    </location>
</feature>
<keyword evidence="9" id="KW-1185">Reference proteome</keyword>
<evidence type="ECO:0000256" key="4">
    <source>
        <dbReference type="ARBA" id="ARBA00022989"/>
    </source>
</evidence>
<feature type="transmembrane region" description="Helical" evidence="7">
    <location>
        <begin position="239"/>
        <end position="260"/>
    </location>
</feature>
<evidence type="ECO:0000313" key="9">
    <source>
        <dbReference type="Proteomes" id="UP001217417"/>
    </source>
</evidence>
<comment type="similarity">
    <text evidence="2">Belongs to the lipid-translocating exporter (LTE) (TC 9.A.26.1) family.</text>
</comment>
<evidence type="ECO:0000256" key="6">
    <source>
        <dbReference type="SAM" id="MobiDB-lite"/>
    </source>
</evidence>
<proteinExistence type="inferred from homology"/>
<keyword evidence="3 7" id="KW-0812">Transmembrane</keyword>
<evidence type="ECO:0000256" key="5">
    <source>
        <dbReference type="ARBA" id="ARBA00023136"/>
    </source>
</evidence>
<keyword evidence="5 7" id="KW-0472">Membrane</keyword>
<feature type="region of interest" description="Disordered" evidence="6">
    <location>
        <begin position="316"/>
        <end position="342"/>
    </location>
</feature>
<dbReference type="AlphaFoldDB" id="A0AAD7QKA4"/>
<sequence>MAQNLFFAIAQRATNSSDGPDYSAICLASPDLPLCAYVPNYYSYRINLAANAAFLALFSLSFLGYVLTYAITRRGLAFTIALLLGLAFEILGYVGRILSWKNQWQDTGFLMQICCLTIGPAFISAGTYLCLRRIVYTFGPTNSRLAPEWYTRVFIPCDVISLVLQAVGGALASIASQNNDSVDLGDNIMIAGLAFQVFTLLVFISCGVDFGIRSYRRYSQLGEEAFDQSSAARNIRGSVLFKGFIAALSLSTICIFWRSVYRVAELSDGWTGPLMQRQGLFIGFEGVMVIVATVVLNIFHPSVCIKEMMEGAGGLGGKRAASTDSETKGSGIVSDADETTAR</sequence>
<dbReference type="Proteomes" id="UP001217417">
    <property type="component" value="Unassembled WGS sequence"/>
</dbReference>
<dbReference type="Pfam" id="PF04479">
    <property type="entry name" value="RTA1"/>
    <property type="match status" value="1"/>
</dbReference>
<dbReference type="PANTHER" id="PTHR31465:SF7">
    <property type="entry name" value="SPHINGOID LONG-CHAIN BASE TRANSPORTER RSB1"/>
    <property type="match status" value="1"/>
</dbReference>
<feature type="transmembrane region" description="Helical" evidence="7">
    <location>
        <begin position="48"/>
        <end position="68"/>
    </location>
</feature>
<dbReference type="InterPro" id="IPR007568">
    <property type="entry name" value="RTA1"/>
</dbReference>
<name>A0AAD7QKA4_9ASCO</name>
<accession>A0AAD7QKA4</accession>
<feature type="transmembrane region" description="Helical" evidence="7">
    <location>
        <begin position="280"/>
        <end position="299"/>
    </location>
</feature>
<dbReference type="GO" id="GO:0000324">
    <property type="term" value="C:fungal-type vacuole"/>
    <property type="evidence" value="ECO:0007669"/>
    <property type="project" value="TreeGrafter"/>
</dbReference>
<dbReference type="PANTHER" id="PTHR31465">
    <property type="entry name" value="PROTEIN RTA1-RELATED"/>
    <property type="match status" value="1"/>
</dbReference>
<comment type="caution">
    <text evidence="8">The sequence shown here is derived from an EMBL/GenBank/DDBJ whole genome shotgun (WGS) entry which is preliminary data.</text>
</comment>
<dbReference type="RefSeq" id="XP_056039876.1">
    <property type="nucleotide sequence ID" value="XM_056189788.1"/>
</dbReference>
<evidence type="ECO:0000256" key="3">
    <source>
        <dbReference type="ARBA" id="ARBA00022692"/>
    </source>
</evidence>
<organism evidence="8 9">
    <name type="scientific">Lipomyces tetrasporus</name>
    <dbReference type="NCBI Taxonomy" id="54092"/>
    <lineage>
        <taxon>Eukaryota</taxon>
        <taxon>Fungi</taxon>
        <taxon>Dikarya</taxon>
        <taxon>Ascomycota</taxon>
        <taxon>Saccharomycotina</taxon>
        <taxon>Lipomycetes</taxon>
        <taxon>Lipomycetales</taxon>
        <taxon>Lipomycetaceae</taxon>
        <taxon>Lipomyces</taxon>
    </lineage>
</organism>
<dbReference type="EMBL" id="JARPMG010000018">
    <property type="protein sequence ID" value="KAJ8096426.1"/>
    <property type="molecule type" value="Genomic_DNA"/>
</dbReference>
<protein>
    <submittedName>
        <fullName evidence="8">RTA1 like protein-domain-containing protein</fullName>
    </submittedName>
</protein>
<feature type="transmembrane region" description="Helical" evidence="7">
    <location>
        <begin position="152"/>
        <end position="176"/>
    </location>
</feature>
<keyword evidence="4 7" id="KW-1133">Transmembrane helix</keyword>
<feature type="transmembrane region" description="Helical" evidence="7">
    <location>
        <begin position="188"/>
        <end position="212"/>
    </location>
</feature>
<comment type="subcellular location">
    <subcellularLocation>
        <location evidence="1">Membrane</location>
        <topology evidence="1">Multi-pass membrane protein</topology>
    </subcellularLocation>
</comment>
<gene>
    <name evidence="8" type="ORF">POJ06DRAFT_279185</name>
</gene>
<evidence type="ECO:0000256" key="7">
    <source>
        <dbReference type="SAM" id="Phobius"/>
    </source>
</evidence>
<dbReference type="GeneID" id="80884954"/>
<reference evidence="8" key="1">
    <citation type="submission" date="2023-03" db="EMBL/GenBank/DDBJ databases">
        <title>Near-Complete genome sequence of Lipomyces tetrasporous NRRL Y-64009, an oleaginous yeast capable of growing on lignocellulosic hydrolysates.</title>
        <authorList>
            <consortium name="Lawrence Berkeley National Laboratory"/>
            <person name="Jagtap S.S."/>
            <person name="Liu J.-J."/>
            <person name="Walukiewicz H.E."/>
            <person name="Pangilinan J."/>
            <person name="Lipzen A."/>
            <person name="Ahrendt S."/>
            <person name="Koriabine M."/>
            <person name="Cobaugh K."/>
            <person name="Salamov A."/>
            <person name="Yoshinaga Y."/>
            <person name="Ng V."/>
            <person name="Daum C."/>
            <person name="Grigoriev I.V."/>
            <person name="Slininger P.J."/>
            <person name="Dien B.S."/>
            <person name="Jin Y.-S."/>
            <person name="Rao C.V."/>
        </authorList>
    </citation>
    <scope>NUCLEOTIDE SEQUENCE</scope>
    <source>
        <strain evidence="8">NRRL Y-64009</strain>
    </source>
</reference>
<evidence type="ECO:0000256" key="2">
    <source>
        <dbReference type="ARBA" id="ARBA00009969"/>
    </source>
</evidence>
<evidence type="ECO:0000256" key="1">
    <source>
        <dbReference type="ARBA" id="ARBA00004141"/>
    </source>
</evidence>
<feature type="transmembrane region" description="Helical" evidence="7">
    <location>
        <begin position="109"/>
        <end position="131"/>
    </location>
</feature>
<evidence type="ECO:0000313" key="8">
    <source>
        <dbReference type="EMBL" id="KAJ8096426.1"/>
    </source>
</evidence>